<keyword evidence="11" id="KW-1185">Reference proteome</keyword>
<comment type="catalytic activity">
    <reaction evidence="7">
        <text>a sn-glycero-3-phosphodiester + H2O = an alcohol + sn-glycerol 3-phosphate + H(+)</text>
        <dbReference type="Rhea" id="RHEA:12969"/>
        <dbReference type="ChEBI" id="CHEBI:15377"/>
        <dbReference type="ChEBI" id="CHEBI:15378"/>
        <dbReference type="ChEBI" id="CHEBI:30879"/>
        <dbReference type="ChEBI" id="CHEBI:57597"/>
        <dbReference type="ChEBI" id="CHEBI:83408"/>
        <dbReference type="EC" id="3.1.4.46"/>
    </reaction>
</comment>
<comment type="caution">
    <text evidence="10">The sequence shown here is derived from an EMBL/GenBank/DDBJ whole genome shotgun (WGS) entry which is preliminary data.</text>
</comment>
<evidence type="ECO:0000256" key="4">
    <source>
        <dbReference type="ARBA" id="ARBA00022798"/>
    </source>
</evidence>
<keyword evidence="4" id="KW-0319">Glycerol metabolism</keyword>
<evidence type="ECO:0000256" key="3">
    <source>
        <dbReference type="ARBA" id="ARBA00022729"/>
    </source>
</evidence>
<dbReference type="PANTHER" id="PTHR43620:SF7">
    <property type="entry name" value="GLYCEROPHOSPHODIESTER PHOSPHODIESTERASE GDPD5-RELATED"/>
    <property type="match status" value="1"/>
</dbReference>
<dbReference type="GO" id="GO:0008889">
    <property type="term" value="F:glycerophosphodiester phosphodiesterase activity"/>
    <property type="evidence" value="ECO:0007669"/>
    <property type="project" value="UniProtKB-EC"/>
</dbReference>
<feature type="signal peptide" evidence="8">
    <location>
        <begin position="1"/>
        <end position="25"/>
    </location>
</feature>
<evidence type="ECO:0000256" key="8">
    <source>
        <dbReference type="SAM" id="SignalP"/>
    </source>
</evidence>
<dbReference type="PROSITE" id="PS51704">
    <property type="entry name" value="GP_PDE"/>
    <property type="match status" value="2"/>
</dbReference>
<keyword evidence="3 8" id="KW-0732">Signal</keyword>
<protein>
    <recommendedName>
        <fullName evidence="2">glycerophosphodiester phosphodiesterase</fullName>
        <ecNumber evidence="2">3.1.4.46</ecNumber>
    </recommendedName>
</protein>
<sequence>MMGRTLFRWHFTSLIAAFLLLRCQGSFVAAAAPKSSHWKTLNGFVPAVVAKGGFSGLFPDSSSYSYEVTSIMDSFNTISWCDVQLIKDGTGRCLPNMNLDSCTNIAQYFPDGNTSYVVNGILTAGWFSLDYDAQNFVNVSVIQGIGSRTPNFNDHSFQILSPDEVYDYIKPAALWLNIEHEMFYREHGLSMRKYVLSLLKRVPVSYISSPEVAFLRGMASSLWRTRTKLFFRFLGEEAVEPSTNQTYGFLLKNLTFIKTFASGILVPKNYIWPVTSDFYLEPHTSIVSDAHKEGLEVYASGFANDDPHLSYNYSYDPLSEVLQFIDNGDFSVDGIVTDFSRTASAAIGCYSHMSTMNNKNGNTIIISHNGASGIYPDCTDLAYLQAVEDGADYIDCTVHLTQDGIPICMSSINLVDATNVATSILRSRFTMVPELGSTPGIFTFNLTWQEIQNNLKPSISNPYLDYNNLLRNTRNKDAGNFTRLIDFLDFAKSKNLSGIVIIVEDAAFYAEKIGYSITDAVIGALKDAGYSNQTTQQVMIQSTNSSVLVKFKEKTTYKLLYNIHESVGKVDRASLRDIKGFANAVAISRQSVYPASELFIEEQTDIVQELQSAGLPVYVYLFRNEFLSQPWDFLSDPSVEIDSYVQVIGVDGVITDYPATASRYLRNPCLKLSKERRPSYMQPVPGGQLLQFLAPLPPALAPMPVLDVSDVEEPPLSPVSPRPLATGFIGVPPAPSSMPRKFEASSFVLATMVFFSFLF</sequence>
<evidence type="ECO:0000256" key="5">
    <source>
        <dbReference type="ARBA" id="ARBA00022801"/>
    </source>
</evidence>
<evidence type="ECO:0000313" key="11">
    <source>
        <dbReference type="Proteomes" id="UP000636800"/>
    </source>
</evidence>
<organism evidence="10 11">
    <name type="scientific">Vanilla planifolia</name>
    <name type="common">Vanilla</name>
    <dbReference type="NCBI Taxonomy" id="51239"/>
    <lineage>
        <taxon>Eukaryota</taxon>
        <taxon>Viridiplantae</taxon>
        <taxon>Streptophyta</taxon>
        <taxon>Embryophyta</taxon>
        <taxon>Tracheophyta</taxon>
        <taxon>Spermatophyta</taxon>
        <taxon>Magnoliopsida</taxon>
        <taxon>Liliopsida</taxon>
        <taxon>Asparagales</taxon>
        <taxon>Orchidaceae</taxon>
        <taxon>Vanilloideae</taxon>
        <taxon>Vanilleae</taxon>
        <taxon>Vanilla</taxon>
    </lineage>
</organism>
<evidence type="ECO:0000256" key="6">
    <source>
        <dbReference type="ARBA" id="ARBA00023180"/>
    </source>
</evidence>
<dbReference type="EC" id="3.1.4.46" evidence="2"/>
<accession>A0A835VGN7</accession>
<dbReference type="SUPFAM" id="SSF51695">
    <property type="entry name" value="PLC-like phosphodiesterases"/>
    <property type="match status" value="2"/>
</dbReference>
<comment type="similarity">
    <text evidence="1">Belongs to the glycerophosphoryl diester phosphodiesterase family.</text>
</comment>
<dbReference type="Pfam" id="PF03009">
    <property type="entry name" value="GDPD"/>
    <property type="match status" value="1"/>
</dbReference>
<dbReference type="GO" id="GO:0006071">
    <property type="term" value="P:glycerol metabolic process"/>
    <property type="evidence" value="ECO:0007669"/>
    <property type="project" value="UniProtKB-KW"/>
</dbReference>
<dbReference type="AlphaFoldDB" id="A0A835VGN7"/>
<dbReference type="FunFam" id="3.20.20.190:FF:000013">
    <property type="entry name" value="Glycerophosphodiester phosphodiesterase GDPDL3"/>
    <property type="match status" value="1"/>
</dbReference>
<reference evidence="10 11" key="1">
    <citation type="journal article" date="2020" name="Nat. Food">
        <title>A phased Vanilla planifolia genome enables genetic improvement of flavour and production.</title>
        <authorList>
            <person name="Hasing T."/>
            <person name="Tang H."/>
            <person name="Brym M."/>
            <person name="Khazi F."/>
            <person name="Huang T."/>
            <person name="Chambers A.H."/>
        </authorList>
    </citation>
    <scope>NUCLEOTIDE SEQUENCE [LARGE SCALE GENOMIC DNA]</scope>
    <source>
        <tissue evidence="10">Leaf</tissue>
    </source>
</reference>
<keyword evidence="5" id="KW-0378">Hydrolase</keyword>
<evidence type="ECO:0000259" key="9">
    <source>
        <dbReference type="PROSITE" id="PS51704"/>
    </source>
</evidence>
<keyword evidence="6" id="KW-0325">Glycoprotein</keyword>
<dbReference type="Proteomes" id="UP000636800">
    <property type="component" value="Chromosome 1"/>
</dbReference>
<feature type="domain" description="GP-PDE" evidence="9">
    <location>
        <begin position="363"/>
        <end position="665"/>
    </location>
</feature>
<proteinExistence type="inferred from homology"/>
<dbReference type="InterPro" id="IPR017946">
    <property type="entry name" value="PLC-like_Pdiesterase_TIM-brl"/>
</dbReference>
<dbReference type="CDD" id="cd08603">
    <property type="entry name" value="GDPD_SHV3_repeat_1"/>
    <property type="match status" value="1"/>
</dbReference>
<dbReference type="PANTHER" id="PTHR43620">
    <property type="entry name" value="GLYCEROPHOSPHORYL DIESTER PHOSPHODIESTERASE"/>
    <property type="match status" value="1"/>
</dbReference>
<dbReference type="FunFam" id="3.20.20.190:FF:000011">
    <property type="entry name" value="Glycerophosphodiester phosphodiesterase GDPDL3"/>
    <property type="match status" value="1"/>
</dbReference>
<feature type="chain" id="PRO_5032596504" description="glycerophosphodiester phosphodiesterase" evidence="8">
    <location>
        <begin position="26"/>
        <end position="759"/>
    </location>
</feature>
<dbReference type="EMBL" id="JADCNL010000001">
    <property type="protein sequence ID" value="KAG0498157.1"/>
    <property type="molecule type" value="Genomic_DNA"/>
</dbReference>
<evidence type="ECO:0000256" key="1">
    <source>
        <dbReference type="ARBA" id="ARBA00007277"/>
    </source>
</evidence>
<dbReference type="InterPro" id="IPR030395">
    <property type="entry name" value="GP_PDE_dom"/>
</dbReference>
<evidence type="ECO:0000256" key="7">
    <source>
        <dbReference type="ARBA" id="ARBA00047512"/>
    </source>
</evidence>
<evidence type="ECO:0000313" key="10">
    <source>
        <dbReference type="EMBL" id="KAG0498157.1"/>
    </source>
</evidence>
<dbReference type="Gene3D" id="3.20.20.190">
    <property type="entry name" value="Phosphatidylinositol (PI) phosphodiesterase"/>
    <property type="match status" value="2"/>
</dbReference>
<dbReference type="OrthoDB" id="6106870at2759"/>
<dbReference type="CDD" id="cd08604">
    <property type="entry name" value="GDPD_SHV3_repeat_2"/>
    <property type="match status" value="1"/>
</dbReference>
<dbReference type="GO" id="GO:0006629">
    <property type="term" value="P:lipid metabolic process"/>
    <property type="evidence" value="ECO:0007669"/>
    <property type="project" value="InterPro"/>
</dbReference>
<evidence type="ECO:0000256" key="2">
    <source>
        <dbReference type="ARBA" id="ARBA00012247"/>
    </source>
</evidence>
<feature type="domain" description="GP-PDE" evidence="9">
    <location>
        <begin position="46"/>
        <end position="347"/>
    </location>
</feature>
<name>A0A835VGN7_VANPL</name>
<gene>
    <name evidence="10" type="ORF">HPP92_002848</name>
</gene>